<comment type="caution">
    <text evidence="2">The sequence shown here is derived from an EMBL/GenBank/DDBJ whole genome shotgun (WGS) entry which is preliminary data.</text>
</comment>
<evidence type="ECO:0000313" key="3">
    <source>
        <dbReference type="Proteomes" id="UP001500928"/>
    </source>
</evidence>
<feature type="domain" description="Cyclodeaminase/cyclohydrolase" evidence="1">
    <location>
        <begin position="52"/>
        <end position="124"/>
    </location>
</feature>
<protein>
    <recommendedName>
        <fullName evidence="1">Cyclodeaminase/cyclohydrolase domain-containing protein</fullName>
    </recommendedName>
</protein>
<reference evidence="3" key="1">
    <citation type="journal article" date="2019" name="Int. J. Syst. Evol. Microbiol.">
        <title>The Global Catalogue of Microorganisms (GCM) 10K type strain sequencing project: providing services to taxonomists for standard genome sequencing and annotation.</title>
        <authorList>
            <consortium name="The Broad Institute Genomics Platform"/>
            <consortium name="The Broad Institute Genome Sequencing Center for Infectious Disease"/>
            <person name="Wu L."/>
            <person name="Ma J."/>
        </authorList>
    </citation>
    <scope>NUCLEOTIDE SEQUENCE [LARGE SCALE GENOMIC DNA]</scope>
    <source>
        <strain evidence="3">JCM 17979</strain>
    </source>
</reference>
<proteinExistence type="predicted"/>
<dbReference type="Pfam" id="PF04961">
    <property type="entry name" value="FTCD_C"/>
    <property type="match status" value="1"/>
</dbReference>
<gene>
    <name evidence="2" type="ORF">GCM10023200_20800</name>
</gene>
<dbReference type="Gene3D" id="1.20.120.680">
    <property type="entry name" value="Formiminotetrahydrofolate cyclodeaminase monomer, up-and-down helical bundle"/>
    <property type="match status" value="1"/>
</dbReference>
<accession>A0ABP9AUT0</accession>
<evidence type="ECO:0000259" key="1">
    <source>
        <dbReference type="Pfam" id="PF04961"/>
    </source>
</evidence>
<dbReference type="Proteomes" id="UP001500928">
    <property type="component" value="Unassembled WGS sequence"/>
</dbReference>
<dbReference type="InterPro" id="IPR007044">
    <property type="entry name" value="Cyclodeamin/CycHdrlase"/>
</dbReference>
<evidence type="ECO:0000313" key="2">
    <source>
        <dbReference type="EMBL" id="GAA4786547.1"/>
    </source>
</evidence>
<sequence>MSETELPAVRHLALGAALLGTVVRRAEDAAAAEQLESEVRGLGVPAPTDAQAVARTGVRVIALAVRALDLAETVRPAGPRAVIGRVAAAAEALRAALGTARVDVEVALADVADPAVREELLTAVDPVDDVVLRAAKLTAVVREQIPR</sequence>
<dbReference type="EMBL" id="BAABHO010000013">
    <property type="protein sequence ID" value="GAA4786547.1"/>
    <property type="molecule type" value="Genomic_DNA"/>
</dbReference>
<dbReference type="SUPFAM" id="SSF101262">
    <property type="entry name" value="Methenyltetrahydrofolate cyclohydrolase-like"/>
    <property type="match status" value="1"/>
</dbReference>
<dbReference type="InterPro" id="IPR036178">
    <property type="entry name" value="Formintransfe-cycloase-like_sf"/>
</dbReference>
<name>A0ABP9AUT0_9PSEU</name>
<organism evidence="2 3">
    <name type="scientific">Actinomycetospora chlora</name>
    <dbReference type="NCBI Taxonomy" id="663608"/>
    <lineage>
        <taxon>Bacteria</taxon>
        <taxon>Bacillati</taxon>
        <taxon>Actinomycetota</taxon>
        <taxon>Actinomycetes</taxon>
        <taxon>Pseudonocardiales</taxon>
        <taxon>Pseudonocardiaceae</taxon>
        <taxon>Actinomycetospora</taxon>
    </lineage>
</organism>
<dbReference type="RefSeq" id="WP_345413842.1">
    <property type="nucleotide sequence ID" value="NZ_BAABHO010000013.1"/>
</dbReference>
<keyword evidence="3" id="KW-1185">Reference proteome</keyword>